<comment type="subcellular location">
    <subcellularLocation>
        <location evidence="1">Membrane</location>
        <topology evidence="1">Multi-pass membrane protein</topology>
    </subcellularLocation>
</comment>
<keyword evidence="6 8" id="KW-0675">Receptor</keyword>
<dbReference type="Proteomes" id="UP000009022">
    <property type="component" value="Unassembled WGS sequence"/>
</dbReference>
<feature type="transmembrane region" description="Helical" evidence="9">
    <location>
        <begin position="230"/>
        <end position="255"/>
    </location>
</feature>
<dbReference type="CTD" id="6757253"/>
<dbReference type="InterPro" id="IPR017452">
    <property type="entry name" value="GPCR_Rhodpsn_7TM"/>
</dbReference>
<dbReference type="SUPFAM" id="SSF81321">
    <property type="entry name" value="Family A G protein-coupled receptor-like"/>
    <property type="match status" value="1"/>
</dbReference>
<keyword evidence="3 9" id="KW-1133">Transmembrane helix</keyword>
<evidence type="ECO:0000313" key="12">
    <source>
        <dbReference type="Proteomes" id="UP000009022"/>
    </source>
</evidence>
<dbReference type="PRINTS" id="PR00237">
    <property type="entry name" value="GPCRRHODOPSN"/>
</dbReference>
<keyword evidence="12" id="KW-1185">Reference proteome</keyword>
<evidence type="ECO:0000256" key="9">
    <source>
        <dbReference type="SAM" id="Phobius"/>
    </source>
</evidence>
<dbReference type="GO" id="GO:0004930">
    <property type="term" value="F:G protein-coupled receptor activity"/>
    <property type="evidence" value="ECO:0000318"/>
    <property type="project" value="GO_Central"/>
</dbReference>
<keyword evidence="7 8" id="KW-0807">Transducer</keyword>
<dbReference type="PROSITE" id="PS00237">
    <property type="entry name" value="G_PROTEIN_RECEP_F1_1"/>
    <property type="match status" value="1"/>
</dbReference>
<feature type="transmembrane region" description="Helical" evidence="9">
    <location>
        <begin position="132"/>
        <end position="155"/>
    </location>
</feature>
<dbReference type="EMBL" id="DS985253">
    <property type="protein sequence ID" value="EDV21440.1"/>
    <property type="molecule type" value="Genomic_DNA"/>
</dbReference>
<evidence type="ECO:0000256" key="7">
    <source>
        <dbReference type="ARBA" id="ARBA00023224"/>
    </source>
</evidence>
<dbReference type="FunFam" id="1.20.1070.10:FF:000278">
    <property type="entry name" value="Trace amine-associated receptor 1"/>
    <property type="match status" value="1"/>
</dbReference>
<protein>
    <recommendedName>
        <fullName evidence="10">G-protein coupled receptors family 1 profile domain-containing protein</fullName>
    </recommendedName>
</protein>
<reference evidence="11 12" key="1">
    <citation type="journal article" date="2008" name="Nature">
        <title>The Trichoplax genome and the nature of placozoans.</title>
        <authorList>
            <person name="Srivastava M."/>
            <person name="Begovic E."/>
            <person name="Chapman J."/>
            <person name="Putnam N.H."/>
            <person name="Hellsten U."/>
            <person name="Kawashima T."/>
            <person name="Kuo A."/>
            <person name="Mitros T."/>
            <person name="Salamov A."/>
            <person name="Carpenter M.L."/>
            <person name="Signorovitch A.Y."/>
            <person name="Moreno M.A."/>
            <person name="Kamm K."/>
            <person name="Grimwood J."/>
            <person name="Schmutz J."/>
            <person name="Shapiro H."/>
            <person name="Grigoriev I.V."/>
            <person name="Buss L.W."/>
            <person name="Schierwater B."/>
            <person name="Dellaporta S.L."/>
            <person name="Rokhsar D.S."/>
        </authorList>
    </citation>
    <scope>NUCLEOTIDE SEQUENCE [LARGE SCALE GENOMIC DNA]</scope>
    <source>
        <strain evidence="11 12">Grell-BS-1999</strain>
    </source>
</reference>
<evidence type="ECO:0000313" key="11">
    <source>
        <dbReference type="EMBL" id="EDV21440.1"/>
    </source>
</evidence>
<name>B3S787_TRIAD</name>
<dbReference type="GeneID" id="6757253"/>
<feature type="transmembrane region" description="Helical" evidence="9">
    <location>
        <begin position="175"/>
        <end position="198"/>
    </location>
</feature>
<dbReference type="PROSITE" id="PS50262">
    <property type="entry name" value="G_PROTEIN_RECEP_F1_2"/>
    <property type="match status" value="1"/>
</dbReference>
<dbReference type="OMA" id="YNTIIMV"/>
<evidence type="ECO:0000256" key="1">
    <source>
        <dbReference type="ARBA" id="ARBA00004141"/>
    </source>
</evidence>
<keyword evidence="4 8" id="KW-0297">G-protein coupled receptor</keyword>
<comment type="similarity">
    <text evidence="8">Belongs to the G-protein coupled receptor 1 family.</text>
</comment>
<organism evidence="11 12">
    <name type="scientific">Trichoplax adhaerens</name>
    <name type="common">Trichoplax reptans</name>
    <dbReference type="NCBI Taxonomy" id="10228"/>
    <lineage>
        <taxon>Eukaryota</taxon>
        <taxon>Metazoa</taxon>
        <taxon>Placozoa</taxon>
        <taxon>Uniplacotomia</taxon>
        <taxon>Trichoplacea</taxon>
        <taxon>Trichoplacidae</taxon>
        <taxon>Trichoplax</taxon>
    </lineage>
</organism>
<evidence type="ECO:0000256" key="2">
    <source>
        <dbReference type="ARBA" id="ARBA00022692"/>
    </source>
</evidence>
<accession>B3S787</accession>
<dbReference type="GO" id="GO:0005886">
    <property type="term" value="C:plasma membrane"/>
    <property type="evidence" value="ECO:0000318"/>
    <property type="project" value="GO_Central"/>
</dbReference>
<dbReference type="KEGG" id="tad:TRIADDRAFT_60078"/>
<keyword evidence="5 9" id="KW-0472">Membrane</keyword>
<dbReference type="PANTHER" id="PTHR24235">
    <property type="entry name" value="NEUROPEPTIDE Y RECEPTOR"/>
    <property type="match status" value="1"/>
</dbReference>
<dbReference type="InterPro" id="IPR000276">
    <property type="entry name" value="GPCR_Rhodpsn"/>
</dbReference>
<evidence type="ECO:0000256" key="6">
    <source>
        <dbReference type="ARBA" id="ARBA00023170"/>
    </source>
</evidence>
<evidence type="ECO:0000256" key="5">
    <source>
        <dbReference type="ARBA" id="ARBA00023136"/>
    </source>
</evidence>
<dbReference type="GO" id="GO:0043005">
    <property type="term" value="C:neuron projection"/>
    <property type="evidence" value="ECO:0000318"/>
    <property type="project" value="GO_Central"/>
</dbReference>
<keyword evidence="2 8" id="KW-0812">Transmembrane</keyword>
<sequence length="391" mass="44610">MSNDTVTSTYFQFYTIFSVLGFVLTIFGFAANLILSYVFITDKNFHKVTYCLILICVLSDSISNIALFFGYTVMLGKLANYESGTVICKLVLFIVFSSYGISFMNLALIAVDRYFAVVRPLALFYRIYKKRILITSELSIFFIVAVIGILGNSQIGVRQEDTRLCDNLNVTNYNTIIMVTSTVIRFIIPSTIIIFFYWRIIVHQRHYVRPGQLTANQQDEELKKRKHIQALLSISAFNVLNTWPFSVIYLIQAIIQKSTYQIRKESPVFFFLSLLSLSLISNMTVLNPFIYLKFDKNVRASVHRIFKRARSLTYSELRCPSQVYFGNETIKSHCTRNVIAMLEKLCIFMSMLAYINEALLLSGGVEKKGNLSVVVGSAEILQASVNSKRSN</sequence>
<dbReference type="FunCoup" id="B3S787">
    <property type="interactions" value="527"/>
</dbReference>
<dbReference type="AlphaFoldDB" id="B3S787"/>
<feature type="domain" description="G-protein coupled receptors family 1 profile" evidence="10">
    <location>
        <begin position="31"/>
        <end position="291"/>
    </location>
</feature>
<evidence type="ECO:0000256" key="4">
    <source>
        <dbReference type="ARBA" id="ARBA00023040"/>
    </source>
</evidence>
<feature type="transmembrane region" description="Helical" evidence="9">
    <location>
        <begin position="267"/>
        <end position="292"/>
    </location>
</feature>
<evidence type="ECO:0000256" key="3">
    <source>
        <dbReference type="ARBA" id="ARBA00022989"/>
    </source>
</evidence>
<dbReference type="CDD" id="cd00637">
    <property type="entry name" value="7tm_classA_rhodopsin-like"/>
    <property type="match status" value="1"/>
</dbReference>
<dbReference type="PhylomeDB" id="B3S787"/>
<proteinExistence type="inferred from homology"/>
<evidence type="ECO:0000259" key="10">
    <source>
        <dbReference type="PROSITE" id="PS50262"/>
    </source>
</evidence>
<evidence type="ECO:0000256" key="8">
    <source>
        <dbReference type="RuleBase" id="RU000688"/>
    </source>
</evidence>
<dbReference type="InParanoid" id="B3S787"/>
<dbReference type="Gene3D" id="1.20.1070.10">
    <property type="entry name" value="Rhodopsin 7-helix transmembrane proteins"/>
    <property type="match status" value="1"/>
</dbReference>
<dbReference type="HOGENOM" id="CLU_054463_0_0_1"/>
<feature type="transmembrane region" description="Helical" evidence="9">
    <location>
        <begin position="12"/>
        <end position="38"/>
    </location>
</feature>
<dbReference type="PANTHER" id="PTHR24235:SF29">
    <property type="entry name" value="GH23382P"/>
    <property type="match status" value="1"/>
</dbReference>
<dbReference type="GO" id="GO:0042277">
    <property type="term" value="F:peptide binding"/>
    <property type="evidence" value="ECO:0000318"/>
    <property type="project" value="GO_Central"/>
</dbReference>
<feature type="transmembrane region" description="Helical" evidence="9">
    <location>
        <begin position="91"/>
        <end position="111"/>
    </location>
</feature>
<dbReference type="Pfam" id="PF00001">
    <property type="entry name" value="7tm_1"/>
    <property type="match status" value="1"/>
</dbReference>
<feature type="transmembrane region" description="Helical" evidence="9">
    <location>
        <begin position="50"/>
        <end position="71"/>
    </location>
</feature>
<dbReference type="RefSeq" id="XP_002116040.1">
    <property type="nucleotide sequence ID" value="XM_002116004.1"/>
</dbReference>
<gene>
    <name evidence="11" type="ORF">TRIADDRAFT_60078</name>
</gene>